<dbReference type="Gene3D" id="3.10.129.10">
    <property type="entry name" value="Hotdog Thioesterase"/>
    <property type="match status" value="1"/>
</dbReference>
<name>A0A382MYX2_9ZZZZ</name>
<organism evidence="2">
    <name type="scientific">marine metagenome</name>
    <dbReference type="NCBI Taxonomy" id="408172"/>
    <lineage>
        <taxon>unclassified sequences</taxon>
        <taxon>metagenomes</taxon>
        <taxon>ecological metagenomes</taxon>
    </lineage>
</organism>
<dbReference type="EMBL" id="UINC01095995">
    <property type="protein sequence ID" value="SVC52511.1"/>
    <property type="molecule type" value="Genomic_DNA"/>
</dbReference>
<evidence type="ECO:0000259" key="1">
    <source>
        <dbReference type="Pfam" id="PF13452"/>
    </source>
</evidence>
<protein>
    <recommendedName>
        <fullName evidence="1">FAS1-like dehydratase domain-containing protein</fullName>
    </recommendedName>
</protein>
<feature type="non-terminal residue" evidence="2">
    <location>
        <position position="124"/>
    </location>
</feature>
<accession>A0A382MYX2</accession>
<dbReference type="InterPro" id="IPR039569">
    <property type="entry name" value="FAS1-like_DH_region"/>
</dbReference>
<proteinExistence type="predicted"/>
<reference evidence="2" key="1">
    <citation type="submission" date="2018-05" db="EMBL/GenBank/DDBJ databases">
        <authorList>
            <person name="Lanie J.A."/>
            <person name="Ng W.-L."/>
            <person name="Kazmierczak K.M."/>
            <person name="Andrzejewski T.M."/>
            <person name="Davidsen T.M."/>
            <person name="Wayne K.J."/>
            <person name="Tettelin H."/>
            <person name="Glass J.I."/>
            <person name="Rusch D."/>
            <person name="Podicherti R."/>
            <person name="Tsui H.-C.T."/>
            <person name="Winkler M.E."/>
        </authorList>
    </citation>
    <scope>NUCLEOTIDE SEQUENCE</scope>
</reference>
<gene>
    <name evidence="2" type="ORF">METZ01_LOCUS305365</name>
</gene>
<evidence type="ECO:0000313" key="2">
    <source>
        <dbReference type="EMBL" id="SVC52511.1"/>
    </source>
</evidence>
<dbReference type="Pfam" id="PF13452">
    <property type="entry name" value="FAS1_DH_region"/>
    <property type="match status" value="1"/>
</dbReference>
<dbReference type="AlphaFoldDB" id="A0A382MYX2"/>
<sequence>MKHIHQAKGIKYIPKKYIIEKGAISAFHKAIIFEGEVNDNKDDDSTTSLYKLCTPATFTRYLKPGALETEIDNPYSDRLDGSSEWSYISEIKAGDTITVSGNISEVKIRNGSLGEMCIVKSTLN</sequence>
<feature type="domain" description="FAS1-like dehydratase" evidence="1">
    <location>
        <begin position="7"/>
        <end position="120"/>
    </location>
</feature>